<organism evidence="3 4">
    <name type="scientific">Suillus plorans</name>
    <dbReference type="NCBI Taxonomy" id="116603"/>
    <lineage>
        <taxon>Eukaryota</taxon>
        <taxon>Fungi</taxon>
        <taxon>Dikarya</taxon>
        <taxon>Basidiomycota</taxon>
        <taxon>Agaricomycotina</taxon>
        <taxon>Agaricomycetes</taxon>
        <taxon>Agaricomycetidae</taxon>
        <taxon>Boletales</taxon>
        <taxon>Suillineae</taxon>
        <taxon>Suillaceae</taxon>
        <taxon>Suillus</taxon>
    </lineage>
</organism>
<accession>A0A9P7DMC4</accession>
<dbReference type="OrthoDB" id="3258294at2759"/>
<feature type="transmembrane region" description="Helical" evidence="1">
    <location>
        <begin position="49"/>
        <end position="73"/>
    </location>
</feature>
<name>A0A9P7DMC4_9AGAM</name>
<protein>
    <recommendedName>
        <fullName evidence="2">DUF6533 domain-containing protein</fullName>
    </recommendedName>
</protein>
<dbReference type="AlphaFoldDB" id="A0A9P7DMC4"/>
<dbReference type="Proteomes" id="UP000719766">
    <property type="component" value="Unassembled WGS sequence"/>
</dbReference>
<dbReference type="GeneID" id="64602028"/>
<keyword evidence="1" id="KW-0812">Transmembrane</keyword>
<feature type="transmembrane region" description="Helical" evidence="1">
    <location>
        <begin position="110"/>
        <end position="129"/>
    </location>
</feature>
<evidence type="ECO:0000256" key="1">
    <source>
        <dbReference type="SAM" id="Phobius"/>
    </source>
</evidence>
<keyword evidence="1" id="KW-0472">Membrane</keyword>
<evidence type="ECO:0000259" key="2">
    <source>
        <dbReference type="Pfam" id="PF20151"/>
    </source>
</evidence>
<reference evidence="3" key="1">
    <citation type="journal article" date="2020" name="New Phytol.">
        <title>Comparative genomics reveals dynamic genome evolution in host specialist ectomycorrhizal fungi.</title>
        <authorList>
            <person name="Lofgren L.A."/>
            <person name="Nguyen N.H."/>
            <person name="Vilgalys R."/>
            <person name="Ruytinx J."/>
            <person name="Liao H.L."/>
            <person name="Branco S."/>
            <person name="Kuo A."/>
            <person name="LaButti K."/>
            <person name="Lipzen A."/>
            <person name="Andreopoulos W."/>
            <person name="Pangilinan J."/>
            <person name="Riley R."/>
            <person name="Hundley H."/>
            <person name="Na H."/>
            <person name="Barry K."/>
            <person name="Grigoriev I.V."/>
            <person name="Stajich J.E."/>
            <person name="Kennedy P.G."/>
        </authorList>
    </citation>
    <scope>NUCLEOTIDE SEQUENCE</scope>
    <source>
        <strain evidence="3">S12</strain>
    </source>
</reference>
<proteinExistence type="predicted"/>
<feature type="domain" description="DUF6533" evidence="2">
    <location>
        <begin position="20"/>
        <end position="64"/>
    </location>
</feature>
<keyword evidence="4" id="KW-1185">Reference proteome</keyword>
<feature type="transmembrane region" description="Helical" evidence="1">
    <location>
        <begin position="20"/>
        <end position="37"/>
    </location>
</feature>
<feature type="transmembrane region" description="Helical" evidence="1">
    <location>
        <begin position="193"/>
        <end position="215"/>
    </location>
</feature>
<evidence type="ECO:0000313" key="3">
    <source>
        <dbReference type="EMBL" id="KAG1798443.1"/>
    </source>
</evidence>
<dbReference type="Pfam" id="PF20151">
    <property type="entry name" value="DUF6533"/>
    <property type="match status" value="1"/>
</dbReference>
<feature type="transmembrane region" description="Helical" evidence="1">
    <location>
        <begin position="245"/>
        <end position="263"/>
    </location>
</feature>
<evidence type="ECO:0000313" key="4">
    <source>
        <dbReference type="Proteomes" id="UP000719766"/>
    </source>
</evidence>
<dbReference type="InterPro" id="IPR045340">
    <property type="entry name" value="DUF6533"/>
</dbReference>
<feature type="transmembrane region" description="Helical" evidence="1">
    <location>
        <begin position="141"/>
        <end position="163"/>
    </location>
</feature>
<keyword evidence="1" id="KW-1133">Transmembrane helix</keyword>
<dbReference type="EMBL" id="JABBWE010000013">
    <property type="protein sequence ID" value="KAG1798443.1"/>
    <property type="molecule type" value="Genomic_DNA"/>
</dbReference>
<sequence length="309" mass="34804">MSSNVPITWLMVNPNVFSVYWMIAAGVVVVYDWVLTLGQEVELIWRQRWSFMTVLYLPIRYVGLPYSVIGVLVTMPSVSLTDKVGIPQPSCSKLLNTFIICRGVSIIAEYALGLTSMVVIFMLGIIMIARLHAMYHQRIMLISLVIFFLAVNIACVGVMVALFSPISLNMEETLGFNNAYECNFEGDAELLTAFYWMPYIFWEFVALYLSVRIAVKRFRDLRQLGPLTGSTIGGDCCRVLMKSHVLYFASFFGASCLQFVTLSPEIEDSNSVGTLIIYGALQIFFVVQMFVLGPRLILSVREYYAELAA</sequence>
<dbReference type="RefSeq" id="XP_041163129.1">
    <property type="nucleotide sequence ID" value="XM_041308264.1"/>
</dbReference>
<feature type="transmembrane region" description="Helical" evidence="1">
    <location>
        <begin position="275"/>
        <end position="293"/>
    </location>
</feature>
<comment type="caution">
    <text evidence="3">The sequence shown here is derived from an EMBL/GenBank/DDBJ whole genome shotgun (WGS) entry which is preliminary data.</text>
</comment>
<gene>
    <name evidence="3" type="ORF">HD556DRAFT_1461638</name>
</gene>